<dbReference type="PIRSF" id="PIRSF001554">
    <property type="entry name" value="SucCS_beta"/>
    <property type="match status" value="1"/>
</dbReference>
<name>A0A2S5TID7_9GAMM</name>
<keyword evidence="7 10" id="KW-0460">Magnesium</keyword>
<keyword evidence="4 10" id="KW-0479">Metal-binding</keyword>
<evidence type="ECO:0000256" key="3">
    <source>
        <dbReference type="ARBA" id="ARBA00022598"/>
    </source>
</evidence>
<dbReference type="OrthoDB" id="9802602at2"/>
<dbReference type="Gene3D" id="3.30.1490.20">
    <property type="entry name" value="ATP-grasp fold, A domain"/>
    <property type="match status" value="1"/>
</dbReference>
<dbReference type="EMBL" id="PSNW01000003">
    <property type="protein sequence ID" value="PPE74731.1"/>
    <property type="molecule type" value="Genomic_DNA"/>
</dbReference>
<dbReference type="FunFam" id="3.40.50.261:FF:000001">
    <property type="entry name" value="Succinate--CoA ligase [ADP-forming] subunit beta"/>
    <property type="match status" value="1"/>
</dbReference>
<dbReference type="PROSITE" id="PS50975">
    <property type="entry name" value="ATP_GRASP"/>
    <property type="match status" value="1"/>
</dbReference>
<dbReference type="GO" id="GO:0042709">
    <property type="term" value="C:succinate-CoA ligase complex"/>
    <property type="evidence" value="ECO:0007669"/>
    <property type="project" value="UniProtKB-ARBA"/>
</dbReference>
<reference evidence="12 13" key="1">
    <citation type="submission" date="2018-02" db="EMBL/GenBank/DDBJ databases">
        <title>Genome sequencing of Solimonas sp. HR-BB.</title>
        <authorList>
            <person name="Lee Y."/>
            <person name="Jeon C.O."/>
        </authorList>
    </citation>
    <scope>NUCLEOTIDE SEQUENCE [LARGE SCALE GENOMIC DNA]</scope>
    <source>
        <strain evidence="12 13">HR-BB</strain>
    </source>
</reference>
<dbReference type="GO" id="GO:0000287">
    <property type="term" value="F:magnesium ion binding"/>
    <property type="evidence" value="ECO:0007669"/>
    <property type="project" value="UniProtKB-UniRule"/>
</dbReference>
<evidence type="ECO:0000256" key="8">
    <source>
        <dbReference type="ARBA" id="ARBA00050563"/>
    </source>
</evidence>
<dbReference type="InterPro" id="IPR013650">
    <property type="entry name" value="ATP-grasp_succ-CoA_synth-type"/>
</dbReference>
<dbReference type="Pfam" id="PF08442">
    <property type="entry name" value="ATP-grasp_2"/>
    <property type="match status" value="1"/>
</dbReference>
<dbReference type="GO" id="GO:0005829">
    <property type="term" value="C:cytosol"/>
    <property type="evidence" value="ECO:0007669"/>
    <property type="project" value="TreeGrafter"/>
</dbReference>
<comment type="pathway">
    <text evidence="10">Carbohydrate metabolism; tricarboxylic acid cycle; succinate from succinyl-CoA (ligase route): step 1/1.</text>
</comment>
<evidence type="ECO:0000256" key="4">
    <source>
        <dbReference type="ARBA" id="ARBA00022723"/>
    </source>
</evidence>
<keyword evidence="13" id="KW-1185">Reference proteome</keyword>
<keyword evidence="3 10" id="KW-0436">Ligase</keyword>
<dbReference type="SUPFAM" id="SSF52210">
    <property type="entry name" value="Succinyl-CoA synthetase domains"/>
    <property type="match status" value="1"/>
</dbReference>
<evidence type="ECO:0000256" key="10">
    <source>
        <dbReference type="HAMAP-Rule" id="MF_00558"/>
    </source>
</evidence>
<sequence>MNLHEYQSKEIFARYGIPVPQGQLAASPEQARAAAKQLGGEKFVVKAQVHAGGRGKAGGVKLVEGFDAVEEAAKKMLGQRLVTKQTDAAGLPINSVWVEKPSGIARELYVAGLVDRSRERIVFMASAAGGMDIEEVAEHTPEKIKRIFVHPAAGLQPYQARELGFFMDLTKEQVDQFTKIMQGLYRIATECDASMVEVNPLIVTTEGNVMALDAKLNFDTNALYRQKEIAGMRDPSQEDEAEREASKFDLNYVTLGGDIGCMVNGAGLAMATMDIVKLHGGKPANFLDVGGGTTAEKVTEAFKLITRSPEVKAIFINIFGGIVRCDLIAEGIIQACKQTGLKIPVVARLQGTNMEKGRDMLNASGLKITPVSDLTEAAKTVVALAKSA</sequence>
<dbReference type="NCBIfam" id="NF001913">
    <property type="entry name" value="PRK00696.1"/>
    <property type="match status" value="1"/>
</dbReference>
<feature type="binding site" evidence="10">
    <location>
        <position position="213"/>
    </location>
    <ligand>
        <name>Mg(2+)</name>
        <dbReference type="ChEBI" id="CHEBI:18420"/>
    </ligand>
</feature>
<feature type="domain" description="ATP-grasp" evidence="11">
    <location>
        <begin position="9"/>
        <end position="229"/>
    </location>
</feature>
<evidence type="ECO:0000256" key="5">
    <source>
        <dbReference type="ARBA" id="ARBA00022741"/>
    </source>
</evidence>
<dbReference type="GO" id="GO:0004776">
    <property type="term" value="F:succinate-CoA ligase (GDP-forming) activity"/>
    <property type="evidence" value="ECO:0007669"/>
    <property type="project" value="RHEA"/>
</dbReference>
<dbReference type="GO" id="GO:0004775">
    <property type="term" value="F:succinate-CoA ligase (ADP-forming) activity"/>
    <property type="evidence" value="ECO:0007669"/>
    <property type="project" value="UniProtKB-UniRule"/>
</dbReference>
<comment type="function">
    <text evidence="10">Succinyl-CoA synthetase functions in the citric acid cycle (TCA), coupling the hydrolysis of succinyl-CoA to the synthesis of either ATP or GTP and thus represents the only step of substrate-level phosphorylation in the TCA. The beta subunit provides nucleotide specificity of the enzyme and binds the substrate succinate, while the binding sites for coenzyme A and phosphate are found in the alpha subunit.</text>
</comment>
<dbReference type="FunFam" id="3.30.470.20:FF:000002">
    <property type="entry name" value="Succinate--CoA ligase [ADP-forming] subunit beta"/>
    <property type="match status" value="1"/>
</dbReference>
<proteinExistence type="inferred from homology"/>
<feature type="binding site" evidence="10">
    <location>
        <begin position="321"/>
        <end position="323"/>
    </location>
    <ligand>
        <name>substrate</name>
        <note>ligand shared with subunit alpha</note>
    </ligand>
</feature>
<keyword evidence="2 10" id="KW-0816">Tricarboxylic acid cycle</keyword>
<dbReference type="InterPro" id="IPR013815">
    <property type="entry name" value="ATP_grasp_subdomain_1"/>
</dbReference>
<dbReference type="InterPro" id="IPR011761">
    <property type="entry name" value="ATP-grasp"/>
</dbReference>
<dbReference type="FunFam" id="3.30.1490.20:FF:000002">
    <property type="entry name" value="Succinate--CoA ligase [ADP-forming] subunit beta"/>
    <property type="match status" value="1"/>
</dbReference>
<dbReference type="PANTHER" id="PTHR11815">
    <property type="entry name" value="SUCCINYL-COA SYNTHETASE BETA CHAIN"/>
    <property type="match status" value="1"/>
</dbReference>
<accession>A0A2S5TID7</accession>
<dbReference type="SUPFAM" id="SSF56059">
    <property type="entry name" value="Glutathione synthetase ATP-binding domain-like"/>
    <property type="match status" value="1"/>
</dbReference>
<dbReference type="AlphaFoldDB" id="A0A2S5TID7"/>
<dbReference type="GO" id="GO:0006099">
    <property type="term" value="P:tricarboxylic acid cycle"/>
    <property type="evidence" value="ECO:0007669"/>
    <property type="project" value="UniProtKB-UniRule"/>
</dbReference>
<dbReference type="EC" id="6.2.1.5" evidence="10"/>
<dbReference type="GO" id="GO:0005524">
    <property type="term" value="F:ATP binding"/>
    <property type="evidence" value="ECO:0007669"/>
    <property type="project" value="UniProtKB-UniRule"/>
</dbReference>
<evidence type="ECO:0000313" key="13">
    <source>
        <dbReference type="Proteomes" id="UP000238220"/>
    </source>
</evidence>
<gene>
    <name evidence="10" type="primary">sucC</name>
    <name evidence="12" type="ORF">C3942_08215</name>
</gene>
<dbReference type="UniPathway" id="UPA00223">
    <property type="reaction ID" value="UER00999"/>
</dbReference>
<dbReference type="HAMAP" id="MF_00558">
    <property type="entry name" value="Succ_CoA_beta"/>
    <property type="match status" value="1"/>
</dbReference>
<feature type="binding site" evidence="10">
    <location>
        <position position="264"/>
    </location>
    <ligand>
        <name>substrate</name>
        <note>ligand shared with subunit alpha</note>
    </ligand>
</feature>
<feature type="binding site" evidence="10">
    <location>
        <begin position="53"/>
        <end position="55"/>
    </location>
    <ligand>
        <name>ATP</name>
        <dbReference type="ChEBI" id="CHEBI:30616"/>
    </ligand>
</feature>
<evidence type="ECO:0000256" key="2">
    <source>
        <dbReference type="ARBA" id="ARBA00022532"/>
    </source>
</evidence>
<feature type="binding site" evidence="10">
    <location>
        <position position="102"/>
    </location>
    <ligand>
        <name>ATP</name>
        <dbReference type="ChEBI" id="CHEBI:30616"/>
    </ligand>
</feature>
<dbReference type="Pfam" id="PF00549">
    <property type="entry name" value="Ligase_CoA"/>
    <property type="match status" value="1"/>
</dbReference>
<comment type="similarity">
    <text evidence="1 10">Belongs to the succinate/malate CoA ligase beta subunit family.</text>
</comment>
<comment type="catalytic activity">
    <reaction evidence="9">
        <text>GTP + succinate + CoA = succinyl-CoA + GDP + phosphate</text>
        <dbReference type="Rhea" id="RHEA:22120"/>
        <dbReference type="ChEBI" id="CHEBI:30031"/>
        <dbReference type="ChEBI" id="CHEBI:37565"/>
        <dbReference type="ChEBI" id="CHEBI:43474"/>
        <dbReference type="ChEBI" id="CHEBI:57287"/>
        <dbReference type="ChEBI" id="CHEBI:57292"/>
        <dbReference type="ChEBI" id="CHEBI:58189"/>
    </reaction>
    <physiologicalReaction direction="right-to-left" evidence="9">
        <dbReference type="Rhea" id="RHEA:22122"/>
    </physiologicalReaction>
</comment>
<protein>
    <recommendedName>
        <fullName evidence="10">Succinate--CoA ligase [ADP-forming] subunit beta</fullName>
        <ecNumber evidence="10">6.2.1.5</ecNumber>
    </recommendedName>
    <alternativeName>
        <fullName evidence="10">Succinyl-CoA synthetase subunit beta</fullName>
        <shortName evidence="10">SCS-beta</shortName>
    </alternativeName>
</protein>
<dbReference type="GO" id="GO:0006104">
    <property type="term" value="P:succinyl-CoA metabolic process"/>
    <property type="evidence" value="ECO:0007669"/>
    <property type="project" value="TreeGrafter"/>
</dbReference>
<feature type="binding site" evidence="10">
    <location>
        <position position="46"/>
    </location>
    <ligand>
        <name>ATP</name>
        <dbReference type="ChEBI" id="CHEBI:30616"/>
    </ligand>
</feature>
<dbReference type="Gene3D" id="3.30.470.20">
    <property type="entry name" value="ATP-grasp fold, B domain"/>
    <property type="match status" value="1"/>
</dbReference>
<dbReference type="RefSeq" id="WP_104229888.1">
    <property type="nucleotide sequence ID" value="NZ_PSNW01000003.1"/>
</dbReference>
<dbReference type="Proteomes" id="UP000238220">
    <property type="component" value="Unassembled WGS sequence"/>
</dbReference>
<evidence type="ECO:0000259" key="11">
    <source>
        <dbReference type="PROSITE" id="PS50975"/>
    </source>
</evidence>
<organism evidence="12 13">
    <name type="scientific">Solimonas fluminis</name>
    <dbReference type="NCBI Taxonomy" id="2086571"/>
    <lineage>
        <taxon>Bacteria</taxon>
        <taxon>Pseudomonadati</taxon>
        <taxon>Pseudomonadota</taxon>
        <taxon>Gammaproteobacteria</taxon>
        <taxon>Nevskiales</taxon>
        <taxon>Nevskiaceae</taxon>
        <taxon>Solimonas</taxon>
    </lineage>
</organism>
<comment type="cofactor">
    <cofactor evidence="10">
        <name>Mg(2+)</name>
        <dbReference type="ChEBI" id="CHEBI:18420"/>
    </cofactor>
    <text evidence="10">Binds 1 Mg(2+) ion per subunit.</text>
</comment>
<comment type="catalytic activity">
    <reaction evidence="8">
        <text>succinate + ATP + CoA = succinyl-CoA + ADP + phosphate</text>
        <dbReference type="Rhea" id="RHEA:17661"/>
        <dbReference type="ChEBI" id="CHEBI:30031"/>
        <dbReference type="ChEBI" id="CHEBI:30616"/>
        <dbReference type="ChEBI" id="CHEBI:43474"/>
        <dbReference type="ChEBI" id="CHEBI:57287"/>
        <dbReference type="ChEBI" id="CHEBI:57292"/>
        <dbReference type="ChEBI" id="CHEBI:456216"/>
        <dbReference type="EC" id="6.2.1.5"/>
    </reaction>
    <physiologicalReaction direction="right-to-left" evidence="8">
        <dbReference type="Rhea" id="RHEA:17663"/>
    </physiologicalReaction>
</comment>
<comment type="caution">
    <text evidence="12">The sequence shown here is derived from an EMBL/GenBank/DDBJ whole genome shotgun (WGS) entry which is preliminary data.</text>
</comment>
<dbReference type="NCBIfam" id="TIGR01016">
    <property type="entry name" value="sucCoAbeta"/>
    <property type="match status" value="1"/>
</dbReference>
<evidence type="ECO:0000256" key="1">
    <source>
        <dbReference type="ARBA" id="ARBA00009182"/>
    </source>
</evidence>
<dbReference type="PANTHER" id="PTHR11815:SF10">
    <property type="entry name" value="SUCCINATE--COA LIGASE [GDP-FORMING] SUBUNIT BETA, MITOCHONDRIAL"/>
    <property type="match status" value="1"/>
</dbReference>
<dbReference type="InterPro" id="IPR016102">
    <property type="entry name" value="Succinyl-CoA_synth-like"/>
</dbReference>
<keyword evidence="5 10" id="KW-0547">Nucleotide-binding</keyword>
<feature type="binding site" evidence="10">
    <location>
        <position position="99"/>
    </location>
    <ligand>
        <name>ATP</name>
        <dbReference type="ChEBI" id="CHEBI:30616"/>
    </ligand>
</feature>
<feature type="binding site" evidence="10">
    <location>
        <position position="199"/>
    </location>
    <ligand>
        <name>Mg(2+)</name>
        <dbReference type="ChEBI" id="CHEBI:18420"/>
    </ligand>
</feature>
<evidence type="ECO:0000313" key="12">
    <source>
        <dbReference type="EMBL" id="PPE74731.1"/>
    </source>
</evidence>
<dbReference type="InterPro" id="IPR005811">
    <property type="entry name" value="SUCC_ACL_C"/>
</dbReference>
<evidence type="ECO:0000256" key="9">
    <source>
        <dbReference type="ARBA" id="ARBA00052891"/>
    </source>
</evidence>
<keyword evidence="6 10" id="KW-0067">ATP-binding</keyword>
<feature type="binding site" evidence="10">
    <location>
        <position position="107"/>
    </location>
    <ligand>
        <name>ATP</name>
        <dbReference type="ChEBI" id="CHEBI:30616"/>
    </ligand>
</feature>
<evidence type="ECO:0000256" key="7">
    <source>
        <dbReference type="ARBA" id="ARBA00022842"/>
    </source>
</evidence>
<comment type="subunit">
    <text evidence="10">Heterotetramer of two alpha and two beta subunits.</text>
</comment>
<dbReference type="InterPro" id="IPR005809">
    <property type="entry name" value="Succ_CoA_ligase-like_bsu"/>
</dbReference>
<dbReference type="PROSITE" id="PS01217">
    <property type="entry name" value="SUCCINYL_COA_LIG_3"/>
    <property type="match status" value="1"/>
</dbReference>
<evidence type="ECO:0000256" key="6">
    <source>
        <dbReference type="ARBA" id="ARBA00022840"/>
    </source>
</evidence>
<dbReference type="Gene3D" id="3.40.50.261">
    <property type="entry name" value="Succinyl-CoA synthetase domains"/>
    <property type="match status" value="1"/>
</dbReference>
<dbReference type="InterPro" id="IPR017866">
    <property type="entry name" value="Succ-CoA_synthase_bsu_CS"/>
</dbReference>